<dbReference type="EMBL" id="MK312255">
    <property type="protein sequence ID" value="QDC33561.1"/>
    <property type="molecule type" value="mRNA"/>
</dbReference>
<comment type="subcellular location">
    <subcellularLocation>
        <location evidence="1">Nucleus</location>
    </subcellularLocation>
</comment>
<dbReference type="PROSITE" id="PS51032">
    <property type="entry name" value="AP2_ERF"/>
    <property type="match status" value="1"/>
</dbReference>
<dbReference type="Pfam" id="PF00847">
    <property type="entry name" value="AP2"/>
    <property type="match status" value="1"/>
</dbReference>
<evidence type="ECO:0000313" key="8">
    <source>
        <dbReference type="EMBL" id="QDC33561.1"/>
    </source>
</evidence>
<dbReference type="FunFam" id="3.30.730.10:FF:000001">
    <property type="entry name" value="Ethylene-responsive transcription factor 2"/>
    <property type="match status" value="1"/>
</dbReference>
<dbReference type="GO" id="GO:0005634">
    <property type="term" value="C:nucleus"/>
    <property type="evidence" value="ECO:0007669"/>
    <property type="project" value="UniProtKB-SubCell"/>
</dbReference>
<evidence type="ECO:0000259" key="7">
    <source>
        <dbReference type="PROSITE" id="PS51032"/>
    </source>
</evidence>
<dbReference type="PANTHER" id="PTHR31677">
    <property type="entry name" value="AP2 DOMAIN CLASS TRANSCRIPTION FACTOR"/>
    <property type="match status" value="1"/>
</dbReference>
<gene>
    <name evidence="8" type="primary">ERF1</name>
</gene>
<keyword evidence="2" id="KW-0805">Transcription regulation</keyword>
<accession>A0A4Y5ULS6</accession>
<dbReference type="GO" id="GO:0003677">
    <property type="term" value="F:DNA binding"/>
    <property type="evidence" value="ECO:0007669"/>
    <property type="project" value="UniProtKB-KW"/>
</dbReference>
<organism evidence="8">
    <name type="scientific">Dendrobium hybrid cultivar</name>
    <dbReference type="NCBI Taxonomy" id="136990"/>
    <lineage>
        <taxon>Eukaryota</taxon>
        <taxon>Viridiplantae</taxon>
        <taxon>Streptophyta</taxon>
        <taxon>Embryophyta</taxon>
        <taxon>Tracheophyta</taxon>
        <taxon>Spermatophyta</taxon>
        <taxon>Magnoliopsida</taxon>
        <taxon>Liliopsida</taxon>
        <taxon>Asparagales</taxon>
        <taxon>Orchidaceae</taxon>
        <taxon>Epidendroideae</taxon>
        <taxon>Malaxideae</taxon>
        <taxon>Dendrobiinae</taxon>
        <taxon>Dendrobium</taxon>
    </lineage>
</organism>
<protein>
    <submittedName>
        <fullName evidence="8">Ethylene-responsive transcription factor 1</fullName>
    </submittedName>
</protein>
<dbReference type="SUPFAM" id="SSF54171">
    <property type="entry name" value="DNA-binding domain"/>
    <property type="match status" value="1"/>
</dbReference>
<dbReference type="CDD" id="cd00018">
    <property type="entry name" value="AP2"/>
    <property type="match status" value="1"/>
</dbReference>
<dbReference type="GO" id="GO:0003700">
    <property type="term" value="F:DNA-binding transcription factor activity"/>
    <property type="evidence" value="ECO:0007669"/>
    <property type="project" value="InterPro"/>
</dbReference>
<evidence type="ECO:0000256" key="1">
    <source>
        <dbReference type="ARBA" id="ARBA00004123"/>
    </source>
</evidence>
<name>A0A4Y5ULS6_9ASPA</name>
<sequence length="376" mass="42355">MCGGAIISDFIATARPQRVTADYLWPDLRKKKKGGRKIRSAKFEDDFEADFQEFEDESDVSEVIDEDDEDELIELHQFAFRPNGAPLSRGIKKRSIIGKCPQFDGPAEKSAKRKRKNQFRGIRQRPWGKWAAEIRDPRKGERVWLGTFDTPEEAAKAYDAAARRIRGKKAKVNFPDEAPKAAQNQVKLSAPKTQKPNLTKEVNFNQVFSFPKNAYYEVTSSPGLGKEEPLKLEPASSSPALKAFSPPEEVINFLSEQESNSLNSSDFGWEHDANMPEITLIPPIVEDLESVFLEESTPKKKLKNNSGEAISADHDAAMKLSEELSSFESFMKFGPFIEGGSDLSFDFLLRRDMTPDGVNFMNLWNFDDVPMPGSVF</sequence>
<feature type="region of interest" description="Disordered" evidence="6">
    <location>
        <begin position="100"/>
        <end position="122"/>
    </location>
</feature>
<feature type="domain" description="AP2/ERF" evidence="7">
    <location>
        <begin position="118"/>
        <end position="175"/>
    </location>
</feature>
<reference evidence="8" key="1">
    <citation type="submission" date="2018-12" db="EMBL/GenBank/DDBJ databases">
        <title>Differential expression of ethylene receptor genes in pollination-induced senescence of Dendrobium flowers.</title>
        <authorList>
            <person name="Thanomchit K."/>
            <person name="Imsabai W."/>
            <person name="Burns P."/>
            <person name="McAtee P.A."/>
            <person name="Schaffer R.J."/>
            <person name="Allan A.C."/>
            <person name="Ketsa S."/>
        </authorList>
    </citation>
    <scope>NUCLEOTIDE SEQUENCE</scope>
    <source>
        <tissue evidence="8">Flower</tissue>
    </source>
</reference>
<dbReference type="InterPro" id="IPR016177">
    <property type="entry name" value="DNA-bd_dom_sf"/>
</dbReference>
<evidence type="ECO:0000256" key="6">
    <source>
        <dbReference type="SAM" id="MobiDB-lite"/>
    </source>
</evidence>
<dbReference type="PRINTS" id="PR00367">
    <property type="entry name" value="ETHRSPELEMNT"/>
</dbReference>
<evidence type="ECO:0000256" key="3">
    <source>
        <dbReference type="ARBA" id="ARBA00023125"/>
    </source>
</evidence>
<keyword evidence="5" id="KW-0539">Nucleus</keyword>
<dbReference type="InterPro" id="IPR036955">
    <property type="entry name" value="AP2/ERF_dom_sf"/>
</dbReference>
<dbReference type="AlphaFoldDB" id="A0A4Y5ULS6"/>
<evidence type="ECO:0000256" key="5">
    <source>
        <dbReference type="ARBA" id="ARBA00023242"/>
    </source>
</evidence>
<proteinExistence type="evidence at transcript level"/>
<dbReference type="InterPro" id="IPR001471">
    <property type="entry name" value="AP2/ERF_dom"/>
</dbReference>
<dbReference type="SMART" id="SM00380">
    <property type="entry name" value="AP2"/>
    <property type="match status" value="1"/>
</dbReference>
<keyword evidence="3" id="KW-0238">DNA-binding</keyword>
<dbReference type="Gene3D" id="3.30.730.10">
    <property type="entry name" value="AP2/ERF domain"/>
    <property type="match status" value="1"/>
</dbReference>
<evidence type="ECO:0000256" key="4">
    <source>
        <dbReference type="ARBA" id="ARBA00023163"/>
    </source>
</evidence>
<evidence type="ECO:0000256" key="2">
    <source>
        <dbReference type="ARBA" id="ARBA00023015"/>
    </source>
</evidence>
<dbReference type="PANTHER" id="PTHR31677:SF196">
    <property type="entry name" value="ETHYLENE-RESPONSIVE TRANSCRIPTION FACTOR ERF109"/>
    <property type="match status" value="1"/>
</dbReference>
<keyword evidence="4" id="KW-0804">Transcription</keyword>